<dbReference type="GO" id="GO:0008270">
    <property type="term" value="F:zinc ion binding"/>
    <property type="evidence" value="ECO:0007669"/>
    <property type="project" value="UniProtKB-KW"/>
</dbReference>
<protein>
    <recommendedName>
        <fullName evidence="2">C2H2-type domain-containing protein</fullName>
    </recommendedName>
</protein>
<dbReference type="Proteomes" id="UP001497497">
    <property type="component" value="Unassembled WGS sequence"/>
</dbReference>
<proteinExistence type="predicted"/>
<dbReference type="EMBL" id="CAXITT010000141">
    <property type="protein sequence ID" value="CAL1533350.1"/>
    <property type="molecule type" value="Genomic_DNA"/>
</dbReference>
<evidence type="ECO:0000313" key="4">
    <source>
        <dbReference type="Proteomes" id="UP001497497"/>
    </source>
</evidence>
<evidence type="ECO:0000313" key="3">
    <source>
        <dbReference type="EMBL" id="CAL1533350.1"/>
    </source>
</evidence>
<reference evidence="3 4" key="1">
    <citation type="submission" date="2024-04" db="EMBL/GenBank/DDBJ databases">
        <authorList>
            <consortium name="Genoscope - CEA"/>
            <person name="William W."/>
        </authorList>
    </citation>
    <scope>NUCLEOTIDE SEQUENCE [LARGE SCALE GENOMIC DNA]</scope>
</reference>
<dbReference type="InterPro" id="IPR013087">
    <property type="entry name" value="Znf_C2H2_type"/>
</dbReference>
<comment type="caution">
    <text evidence="3">The sequence shown here is derived from an EMBL/GenBank/DDBJ whole genome shotgun (WGS) entry which is preliminary data.</text>
</comment>
<gene>
    <name evidence="3" type="ORF">GSLYS_00007368001</name>
</gene>
<organism evidence="3 4">
    <name type="scientific">Lymnaea stagnalis</name>
    <name type="common">Great pond snail</name>
    <name type="synonym">Helix stagnalis</name>
    <dbReference type="NCBI Taxonomy" id="6523"/>
    <lineage>
        <taxon>Eukaryota</taxon>
        <taxon>Metazoa</taxon>
        <taxon>Spiralia</taxon>
        <taxon>Lophotrochozoa</taxon>
        <taxon>Mollusca</taxon>
        <taxon>Gastropoda</taxon>
        <taxon>Heterobranchia</taxon>
        <taxon>Euthyneura</taxon>
        <taxon>Panpulmonata</taxon>
        <taxon>Hygrophila</taxon>
        <taxon>Lymnaeoidea</taxon>
        <taxon>Lymnaeidae</taxon>
        <taxon>Lymnaea</taxon>
    </lineage>
</organism>
<keyword evidence="1" id="KW-0862">Zinc</keyword>
<keyword evidence="4" id="KW-1185">Reference proteome</keyword>
<keyword evidence="1" id="KW-0479">Metal-binding</keyword>
<evidence type="ECO:0000259" key="2">
    <source>
        <dbReference type="PROSITE" id="PS50157"/>
    </source>
</evidence>
<evidence type="ECO:0000256" key="1">
    <source>
        <dbReference type="PROSITE-ProRule" id="PRU00042"/>
    </source>
</evidence>
<keyword evidence="1" id="KW-0863">Zinc-finger</keyword>
<dbReference type="PROSITE" id="PS50157">
    <property type="entry name" value="ZINC_FINGER_C2H2_2"/>
    <property type="match status" value="1"/>
</dbReference>
<sequence>MTLDNQWLNLEVLGEPISTWCQKIDGNKKRAFCSYCKYSLSHKLSFLRRHAKSRRHLKQVARVHYKHEANFKRPVKLNGTTSAVLQSAMNCSVSLSPLTFDVLSHNVSEQSQPFLSTVFSKSWKRQAPSFLQPPSCFIDVYICFFCSREFKSRKVLHSHQLVCDKPKPPNSPSVRQQPCTTPIKQSIPFHYVKESKKNFMSSLGLLPTKSALGIERPRRNTECENIDLEEVIPQTPTITWSPKCLLSHLSRDAGENASPKAQTVCRTLSWNSQKTKEDDKGQAVVKSRMNLSGPKSLYNIDLTSPLGLLTRKHVKGDPSLHILSDVESHCQTLLQKKDLTSFKLRDRPLRYPVTFRSKRWVSYIHEYKFTKRQIKEFMRQVNTGLDKKSRMLLKQMKPFKVKLTRLTKADLKLWTASQNQLTVNLKPLTSEEIAFWTRTKAPSSSSSPTIFPSGLSFSSPNVSHVLGLRTRENAAFLKYTRLSMSNYVSEETLAELTTNRRTVYQSLLSDTSCSESESERENLLTEKSQPCTPILRRTLSSSCNSSPRKVSFLPDITNLKVDYDLSPLQEKTKTEHSSVGEVQPFSQPTGAEQFFCPSSSPSSNSGSSSAASPLLNSTRRVFYQSGLYHVCVREANEGKKIVEKITSPIRRNVNCMNTKTDKDTAFKKKESIFYSSGLNSLKYDFGAMESQQKTLKKQKAMSGGKVIKRGRSRIHNLQMDLKTQKKAKFPESAVNKAKLSCRDSDPSGLGETCIPGLTFSRKVICVEPKMYCPSIDNAASLPVIPLVILTRNWQAVNSGKKVENDEDQDRQYLFNVNSSKNAFQNKAILHCKRAKRGLFQNHSEAPTASLRKPLQRSVTCKKVCNCFLQS</sequence>
<accession>A0AAV2HJ09</accession>
<dbReference type="AlphaFoldDB" id="A0AAV2HJ09"/>
<name>A0AAV2HJ09_LYMST</name>
<feature type="domain" description="C2H2-type" evidence="2">
    <location>
        <begin position="141"/>
        <end position="168"/>
    </location>
</feature>